<keyword evidence="2" id="KW-1185">Reference proteome</keyword>
<organism evidence="1 2">
    <name type="scientific">Xenorhabdus szentirmaii DSM 16338</name>
    <dbReference type="NCBI Taxonomy" id="1427518"/>
    <lineage>
        <taxon>Bacteria</taxon>
        <taxon>Pseudomonadati</taxon>
        <taxon>Pseudomonadota</taxon>
        <taxon>Gammaproteobacteria</taxon>
        <taxon>Enterobacterales</taxon>
        <taxon>Morganellaceae</taxon>
        <taxon>Xenorhabdus</taxon>
    </lineage>
</organism>
<dbReference type="STRING" id="1427518.XSR1_100060"/>
<sequence>MKLRKFFAVKQPCTNCPFLKKNGIELAEGRLESIKQGLFEDDQKVFQCHKTTFSTGGYYDDDYVYHASGKESFCAGAMGWLLLKGRPNVAMRLAYVTGHIDLNKLKTVVKDLIAE</sequence>
<accession>W1ITT1</accession>
<evidence type="ECO:0000313" key="2">
    <source>
        <dbReference type="Proteomes" id="UP000019202"/>
    </source>
</evidence>
<dbReference type="Proteomes" id="UP000019202">
    <property type="component" value="Unassembled WGS sequence"/>
</dbReference>
<name>W1ITT1_9GAMM</name>
<protein>
    <submittedName>
        <fullName evidence="1">Uncharacterized protein</fullName>
    </submittedName>
</protein>
<dbReference type="AlphaFoldDB" id="W1ITT1"/>
<dbReference type="RefSeq" id="WP_038234257.1">
    <property type="nucleotide sequence ID" value="NZ_CAWLWS010000002.1"/>
</dbReference>
<dbReference type="EMBL" id="CBXF010000002">
    <property type="protein sequence ID" value="CDL81011.1"/>
    <property type="molecule type" value="Genomic_DNA"/>
</dbReference>
<comment type="caution">
    <text evidence="1">The sequence shown here is derived from an EMBL/GenBank/DDBJ whole genome shotgun (WGS) entry which is preliminary data.</text>
</comment>
<gene>
    <name evidence="1" type="ORF">XSR1_100060</name>
</gene>
<dbReference type="OrthoDB" id="8912363at2"/>
<evidence type="ECO:0000313" key="1">
    <source>
        <dbReference type="EMBL" id="CDL81011.1"/>
    </source>
</evidence>
<proteinExistence type="predicted"/>
<reference evidence="1" key="1">
    <citation type="submission" date="2013-11" db="EMBL/GenBank/DDBJ databases">
        <title>Draft genome sequence and annotation of the entomopathogenic bacteria, Xenorhabdus cabanillasi strain JM26 and Xenorhabdus szentirmai strain DSM 16338.</title>
        <authorList>
            <person name="Gualtieri M."/>
            <person name="Ogier J.C."/>
            <person name="Pages S."/>
            <person name="Givaudan A."/>
            <person name="Gaudriault S."/>
        </authorList>
    </citation>
    <scope>NUCLEOTIDE SEQUENCE [LARGE SCALE GENOMIC DNA]</scope>
    <source>
        <strain evidence="1">DSM 16338</strain>
    </source>
</reference>